<reference evidence="1" key="1">
    <citation type="submission" date="2020-05" db="EMBL/GenBank/DDBJ databases">
        <title>WGS assembly of Panicum virgatum.</title>
        <authorList>
            <person name="Lovell J.T."/>
            <person name="Jenkins J."/>
            <person name="Shu S."/>
            <person name="Juenger T.E."/>
            <person name="Schmutz J."/>
        </authorList>
    </citation>
    <scope>NUCLEOTIDE SEQUENCE</scope>
    <source>
        <strain evidence="1">AP13</strain>
    </source>
</reference>
<accession>A0A8T0T0Z9</accession>
<dbReference type="EMBL" id="CM029045">
    <property type="protein sequence ID" value="KAG2603004.1"/>
    <property type="molecule type" value="Genomic_DNA"/>
</dbReference>
<dbReference type="Proteomes" id="UP000823388">
    <property type="component" value="Chromosome 5K"/>
</dbReference>
<protein>
    <submittedName>
        <fullName evidence="1">Uncharacterized protein</fullName>
    </submittedName>
</protein>
<name>A0A8T0T0Z9_PANVG</name>
<keyword evidence="2" id="KW-1185">Reference proteome</keyword>
<comment type="caution">
    <text evidence="1">The sequence shown here is derived from an EMBL/GenBank/DDBJ whole genome shotgun (WGS) entry which is preliminary data.</text>
</comment>
<evidence type="ECO:0000313" key="2">
    <source>
        <dbReference type="Proteomes" id="UP000823388"/>
    </source>
</evidence>
<organism evidence="1 2">
    <name type="scientific">Panicum virgatum</name>
    <name type="common">Blackwell switchgrass</name>
    <dbReference type="NCBI Taxonomy" id="38727"/>
    <lineage>
        <taxon>Eukaryota</taxon>
        <taxon>Viridiplantae</taxon>
        <taxon>Streptophyta</taxon>
        <taxon>Embryophyta</taxon>
        <taxon>Tracheophyta</taxon>
        <taxon>Spermatophyta</taxon>
        <taxon>Magnoliopsida</taxon>
        <taxon>Liliopsida</taxon>
        <taxon>Poales</taxon>
        <taxon>Poaceae</taxon>
        <taxon>PACMAD clade</taxon>
        <taxon>Panicoideae</taxon>
        <taxon>Panicodae</taxon>
        <taxon>Paniceae</taxon>
        <taxon>Panicinae</taxon>
        <taxon>Panicum</taxon>
        <taxon>Panicum sect. Hiantes</taxon>
    </lineage>
</organism>
<evidence type="ECO:0000313" key="1">
    <source>
        <dbReference type="EMBL" id="KAG2603004.1"/>
    </source>
</evidence>
<dbReference type="AlphaFoldDB" id="A0A8T0T0Z9"/>
<sequence>MLSTGIQRQSWSLASSGSHTNLHIYTGVTSVALPSNHPSKQMEAMTKTSARGAKGKVAMVYSKYVKPQSNSAVSIKHQLKPSPVGAAASASYIDDIDERASAFILAVRERFKNEHSNM</sequence>
<proteinExistence type="predicted"/>
<gene>
    <name evidence="1" type="ORF">PVAP13_5KG740900</name>
</gene>